<sequence>MNIDKIVDSKYCGMCFRDLCNAPLEALHGVSVKDAKALHQAFGISTIGDLADLKFVKWASAIRTLAEEECDTEQQIAQETLLDDAVEMTFPASDPISVDAGITRIEVAPEKVDAHVDHQAAGEVEEHTRKAAAKAR</sequence>
<reference evidence="1 2" key="1">
    <citation type="submission" date="2020-04" db="EMBL/GenBank/DDBJ databases">
        <title>Massilia sp. RP-1-19 isolated from soil.</title>
        <authorList>
            <person name="Dahal R.H."/>
        </authorList>
    </citation>
    <scope>NUCLEOTIDE SEQUENCE [LARGE SCALE GENOMIC DNA]</scope>
    <source>
        <strain evidence="1 2">RP-1-19</strain>
    </source>
</reference>
<gene>
    <name evidence="1" type="ORF">HHL21_07535</name>
</gene>
<proteinExistence type="predicted"/>
<dbReference type="AlphaFoldDB" id="A0A848HIR3"/>
<evidence type="ECO:0000313" key="1">
    <source>
        <dbReference type="EMBL" id="NML60937.1"/>
    </source>
</evidence>
<protein>
    <submittedName>
        <fullName evidence="1">Uncharacterized protein</fullName>
    </submittedName>
</protein>
<organism evidence="1 2">
    <name type="scientific">Massilia polaris</name>
    <dbReference type="NCBI Taxonomy" id="2728846"/>
    <lineage>
        <taxon>Bacteria</taxon>
        <taxon>Pseudomonadati</taxon>
        <taxon>Pseudomonadota</taxon>
        <taxon>Betaproteobacteria</taxon>
        <taxon>Burkholderiales</taxon>
        <taxon>Oxalobacteraceae</taxon>
        <taxon>Telluria group</taxon>
        <taxon>Massilia</taxon>
    </lineage>
</organism>
<accession>A0A848HIR3</accession>
<evidence type="ECO:0000313" key="2">
    <source>
        <dbReference type="Proteomes" id="UP000583752"/>
    </source>
</evidence>
<name>A0A848HIR3_9BURK</name>
<keyword evidence="2" id="KW-1185">Reference proteome</keyword>
<dbReference type="RefSeq" id="WP_169464643.1">
    <property type="nucleotide sequence ID" value="NZ_JABBGG010000003.1"/>
</dbReference>
<dbReference type="EMBL" id="JABBGG010000003">
    <property type="protein sequence ID" value="NML60937.1"/>
    <property type="molecule type" value="Genomic_DNA"/>
</dbReference>
<dbReference type="Proteomes" id="UP000583752">
    <property type="component" value="Unassembled WGS sequence"/>
</dbReference>
<comment type="caution">
    <text evidence="1">The sequence shown here is derived from an EMBL/GenBank/DDBJ whole genome shotgun (WGS) entry which is preliminary data.</text>
</comment>